<dbReference type="NCBIfam" id="TIGR04560">
    <property type="entry name" value="ribo_THX"/>
    <property type="match status" value="1"/>
</dbReference>
<organism evidence="5 6">
    <name type="scientific">Pontibacter indicus</name>
    <dbReference type="NCBI Taxonomy" id="1317125"/>
    <lineage>
        <taxon>Bacteria</taxon>
        <taxon>Pseudomonadati</taxon>
        <taxon>Bacteroidota</taxon>
        <taxon>Cytophagia</taxon>
        <taxon>Cytophagales</taxon>
        <taxon>Hymenobacteraceae</taxon>
        <taxon>Pontibacter</taxon>
    </lineage>
</organism>
<dbReference type="AlphaFoldDB" id="A0A1R3XTM5"/>
<dbReference type="GO" id="GO:1990904">
    <property type="term" value="C:ribonucleoprotein complex"/>
    <property type="evidence" value="ECO:0007669"/>
    <property type="project" value="UniProtKB-KW"/>
</dbReference>
<dbReference type="InterPro" id="IPR030826">
    <property type="entry name" value="Ribosomal_bTHX/bTHXc/bTHXm"/>
</dbReference>
<dbReference type="RefSeq" id="WP_076672247.1">
    <property type="nucleotide sequence ID" value="NZ_FTPP01000005.1"/>
</dbReference>
<feature type="compositionally biased region" description="Basic residues" evidence="4">
    <location>
        <begin position="1"/>
        <end position="13"/>
    </location>
</feature>
<feature type="compositionally biased region" description="Basic and acidic residues" evidence="4">
    <location>
        <begin position="30"/>
        <end position="40"/>
    </location>
</feature>
<evidence type="ECO:0000313" key="5">
    <source>
        <dbReference type="EMBL" id="SIT94965.1"/>
    </source>
</evidence>
<reference evidence="6" key="1">
    <citation type="submission" date="2017-01" db="EMBL/GenBank/DDBJ databases">
        <authorList>
            <person name="Varghese N."/>
            <person name="Submissions S."/>
        </authorList>
    </citation>
    <scope>NUCLEOTIDE SEQUENCE [LARGE SCALE GENOMIC DNA]</scope>
    <source>
        <strain evidence="6">LP100</strain>
    </source>
</reference>
<dbReference type="Proteomes" id="UP000187181">
    <property type="component" value="Unassembled WGS sequence"/>
</dbReference>
<keyword evidence="6" id="KW-1185">Reference proteome</keyword>
<evidence type="ECO:0000256" key="2">
    <source>
        <dbReference type="ARBA" id="ARBA00022980"/>
    </source>
</evidence>
<comment type="similarity">
    <text evidence="1">Belongs to the bacterial ribosomal protein bTHX family.</text>
</comment>
<evidence type="ECO:0000256" key="3">
    <source>
        <dbReference type="ARBA" id="ARBA00023274"/>
    </source>
</evidence>
<evidence type="ECO:0000256" key="1">
    <source>
        <dbReference type="ARBA" id="ARBA00010834"/>
    </source>
</evidence>
<protein>
    <submittedName>
        <fullName evidence="5">RPS31 30S ribosomal protein S31</fullName>
    </submittedName>
</protein>
<evidence type="ECO:0000256" key="4">
    <source>
        <dbReference type="SAM" id="MobiDB-lite"/>
    </source>
</evidence>
<sequence>MGKGDKKSKRGKIVKGTYGNSRPRQATIRKAAEKKEAASK</sequence>
<name>A0A1R3XTM5_9BACT</name>
<keyword evidence="2 5" id="KW-0689">Ribosomal protein</keyword>
<feature type="region of interest" description="Disordered" evidence="4">
    <location>
        <begin position="1"/>
        <end position="40"/>
    </location>
</feature>
<evidence type="ECO:0000313" key="6">
    <source>
        <dbReference type="Proteomes" id="UP000187181"/>
    </source>
</evidence>
<dbReference type="InterPro" id="IPR031414">
    <property type="entry name" value="Ribosomal_bTHX"/>
</dbReference>
<proteinExistence type="inferred from homology"/>
<dbReference type="Pfam" id="PF17070">
    <property type="entry name" value="Thx"/>
    <property type="match status" value="1"/>
</dbReference>
<dbReference type="GO" id="GO:0005840">
    <property type="term" value="C:ribosome"/>
    <property type="evidence" value="ECO:0007669"/>
    <property type="project" value="UniProtKB-KW"/>
</dbReference>
<accession>A0A1R3XTM5</accession>
<gene>
    <name evidence="5" type="ORF">SAMN05444128_3836</name>
</gene>
<keyword evidence="3" id="KW-0687">Ribonucleoprotein</keyword>
<dbReference type="EMBL" id="FTPP01000005">
    <property type="protein sequence ID" value="SIT94965.1"/>
    <property type="molecule type" value="Genomic_DNA"/>
</dbReference>